<name>W4I9V9_PLAFA</name>
<gene>
    <name evidence="2" type="ORF">PFNF135_05391</name>
</gene>
<feature type="compositionally biased region" description="Polar residues" evidence="1">
    <location>
        <begin position="145"/>
        <end position="156"/>
    </location>
</feature>
<feature type="compositionally biased region" description="Basic and acidic residues" evidence="1">
    <location>
        <begin position="128"/>
        <end position="144"/>
    </location>
</feature>
<dbReference type="Proteomes" id="UP000019114">
    <property type="component" value="Unassembled WGS sequence"/>
</dbReference>
<organism evidence="2 3">
    <name type="scientific">Plasmodium falciparum NF135/5.C10</name>
    <dbReference type="NCBI Taxonomy" id="1036726"/>
    <lineage>
        <taxon>Eukaryota</taxon>
        <taxon>Sar</taxon>
        <taxon>Alveolata</taxon>
        <taxon>Apicomplexa</taxon>
        <taxon>Aconoidasida</taxon>
        <taxon>Haemosporida</taxon>
        <taxon>Plasmodiidae</taxon>
        <taxon>Plasmodium</taxon>
        <taxon>Plasmodium (Laverania)</taxon>
    </lineage>
</organism>
<dbReference type="OrthoDB" id="428850at2759"/>
<accession>W4I9V9</accession>
<reference evidence="2 3" key="1">
    <citation type="submission" date="2013-02" db="EMBL/GenBank/DDBJ databases">
        <title>The Genome Annotation of Plasmodium falciparum NF135/5.C10.</title>
        <authorList>
            <consortium name="The Broad Institute Genome Sequencing Platform"/>
            <consortium name="The Broad Institute Genome Sequencing Center for Infectious Disease"/>
            <person name="Neafsey D."/>
            <person name="Hoffman S."/>
            <person name="Volkman S."/>
            <person name="Rosenthal P."/>
            <person name="Walker B."/>
            <person name="Young S.K."/>
            <person name="Zeng Q."/>
            <person name="Gargeya S."/>
            <person name="Fitzgerald M."/>
            <person name="Haas B."/>
            <person name="Abouelleil A."/>
            <person name="Allen A.W."/>
            <person name="Alvarado L."/>
            <person name="Arachchi H.M."/>
            <person name="Berlin A.M."/>
            <person name="Chapman S.B."/>
            <person name="Gainer-Dewar J."/>
            <person name="Goldberg J."/>
            <person name="Griggs A."/>
            <person name="Gujja S."/>
            <person name="Hansen M."/>
            <person name="Howarth C."/>
            <person name="Imamovic A."/>
            <person name="Ireland A."/>
            <person name="Larimer J."/>
            <person name="McCowan C."/>
            <person name="Murphy C."/>
            <person name="Pearson M."/>
            <person name="Poon T.W."/>
            <person name="Priest M."/>
            <person name="Roberts A."/>
            <person name="Saif S."/>
            <person name="Shea T."/>
            <person name="Sisk P."/>
            <person name="Sykes S."/>
            <person name="Wortman J."/>
            <person name="Nusbaum C."/>
            <person name="Birren B."/>
        </authorList>
    </citation>
    <scope>NUCLEOTIDE SEQUENCE [LARGE SCALE GENOMIC DNA]</scope>
    <source>
        <strain evidence="2 3">NF135/5.C10</strain>
    </source>
</reference>
<reference evidence="2 3" key="2">
    <citation type="submission" date="2013-02" db="EMBL/GenBank/DDBJ databases">
        <title>The Genome Sequence of Plasmodium falciparum NF135/5.C10.</title>
        <authorList>
            <consortium name="The Broad Institute Genome Sequencing Platform"/>
            <consortium name="The Broad Institute Genome Sequencing Center for Infectious Disease"/>
            <person name="Neafsey D."/>
            <person name="Cheeseman I."/>
            <person name="Volkman S."/>
            <person name="Adams J."/>
            <person name="Walker B."/>
            <person name="Young S.K."/>
            <person name="Zeng Q."/>
            <person name="Gargeya S."/>
            <person name="Fitzgerald M."/>
            <person name="Haas B."/>
            <person name="Abouelleil A."/>
            <person name="Alvarado L."/>
            <person name="Arachchi H.M."/>
            <person name="Berlin A.M."/>
            <person name="Chapman S.B."/>
            <person name="Dewar J."/>
            <person name="Goldberg J."/>
            <person name="Griggs A."/>
            <person name="Gujja S."/>
            <person name="Hansen M."/>
            <person name="Howarth C."/>
            <person name="Imamovic A."/>
            <person name="Larimer J."/>
            <person name="McCowan C."/>
            <person name="Murphy C."/>
            <person name="Neiman D."/>
            <person name="Pearson M."/>
            <person name="Priest M."/>
            <person name="Roberts A."/>
            <person name="Saif S."/>
            <person name="Shea T."/>
            <person name="Sisk P."/>
            <person name="Sykes S."/>
            <person name="Wortman J."/>
            <person name="Nusbaum C."/>
            <person name="Birren B."/>
        </authorList>
    </citation>
    <scope>NUCLEOTIDE SEQUENCE [LARGE SCALE GENOMIC DNA]</scope>
    <source>
        <strain evidence="2 3">NF135/5.C10</strain>
    </source>
</reference>
<dbReference type="PANTHER" id="PTHR31802:SF39">
    <property type="entry name" value="CHROMOSOME UNDETERMINED SCAFFOLD_55, WHOLE GENOME SHOTGUN SEQUENCE"/>
    <property type="match status" value="1"/>
</dbReference>
<evidence type="ECO:0000313" key="2">
    <source>
        <dbReference type="EMBL" id="ETW40162.1"/>
    </source>
</evidence>
<dbReference type="PANTHER" id="PTHR31802">
    <property type="entry name" value="32 KDA HEAT SHOCK PROTEIN-RELATED"/>
    <property type="match status" value="1"/>
</dbReference>
<sequence>MVSSKDDKDIEKSSHQYSIEDSHKEYTQVVHILNELNNIYNNLTNTGNTIDGDQQLERNKEDQNDSIHLANMTNNPNNILLAYDTRDVIQQDYQTHNAIIYNNKQDIEEYTSKDKMSKSSTSNIDSYDTTHRGNDQNNNIEKKMNNISNGSDYTNSSRTFKINPMDEKDIENINQIMKKNNYINIFTKNNYLCPDDFEYYNTLYILKNQIYQYSIHLLFNYKKYKTNKIKADNSLLYTMKQETEQNIYEDMERINNRYIFSYLYNFFDTFEMFKKNFLDINNIRNDDNNILLDNTVDKYKRNDKLTNNNNSIIKETSNNSVDVSCT</sequence>
<protein>
    <submittedName>
        <fullName evidence="2">Uncharacterized protein</fullName>
    </submittedName>
</protein>
<evidence type="ECO:0000256" key="1">
    <source>
        <dbReference type="SAM" id="MobiDB-lite"/>
    </source>
</evidence>
<dbReference type="EMBL" id="KI926083">
    <property type="protein sequence ID" value="ETW40162.1"/>
    <property type="molecule type" value="Genomic_DNA"/>
</dbReference>
<evidence type="ECO:0000313" key="3">
    <source>
        <dbReference type="Proteomes" id="UP000019114"/>
    </source>
</evidence>
<feature type="non-terminal residue" evidence="2">
    <location>
        <position position="326"/>
    </location>
</feature>
<dbReference type="AlphaFoldDB" id="W4I9V9"/>
<proteinExistence type="predicted"/>
<feature type="region of interest" description="Disordered" evidence="1">
    <location>
        <begin position="111"/>
        <end position="156"/>
    </location>
</feature>